<evidence type="ECO:0000313" key="2">
    <source>
        <dbReference type="EMBL" id="GIY74019.1"/>
    </source>
</evidence>
<protein>
    <submittedName>
        <fullName evidence="2">Uncharacterized protein</fullName>
    </submittedName>
</protein>
<dbReference type="AlphaFoldDB" id="A0AAV4VVN4"/>
<feature type="region of interest" description="Disordered" evidence="1">
    <location>
        <begin position="76"/>
        <end position="115"/>
    </location>
</feature>
<feature type="compositionally biased region" description="Basic and acidic residues" evidence="1">
    <location>
        <begin position="92"/>
        <end position="103"/>
    </location>
</feature>
<evidence type="ECO:0000313" key="3">
    <source>
        <dbReference type="Proteomes" id="UP001054837"/>
    </source>
</evidence>
<gene>
    <name evidence="2" type="ORF">CDAR_100891</name>
</gene>
<organism evidence="2 3">
    <name type="scientific">Caerostris darwini</name>
    <dbReference type="NCBI Taxonomy" id="1538125"/>
    <lineage>
        <taxon>Eukaryota</taxon>
        <taxon>Metazoa</taxon>
        <taxon>Ecdysozoa</taxon>
        <taxon>Arthropoda</taxon>
        <taxon>Chelicerata</taxon>
        <taxon>Arachnida</taxon>
        <taxon>Araneae</taxon>
        <taxon>Araneomorphae</taxon>
        <taxon>Entelegynae</taxon>
        <taxon>Araneoidea</taxon>
        <taxon>Araneidae</taxon>
        <taxon>Caerostris</taxon>
    </lineage>
</organism>
<sequence>MNQDRQIWHVTLPPSPMFLPLEHPPLPPDAKHSGYCQNLHSQNQHTVLCPAKSISSNQSLPLVLYRRQSQAFLVHPFLQPPSPPTQSGTGPRIKDGGGKDKLANDATDASTNRDWGTSTWCSNRTRNTSIIVVSLRLKPRNSVYL</sequence>
<comment type="caution">
    <text evidence="2">The sequence shown here is derived from an EMBL/GenBank/DDBJ whole genome shotgun (WGS) entry which is preliminary data.</text>
</comment>
<dbReference type="Proteomes" id="UP001054837">
    <property type="component" value="Unassembled WGS sequence"/>
</dbReference>
<reference evidence="2 3" key="1">
    <citation type="submission" date="2021-06" db="EMBL/GenBank/DDBJ databases">
        <title>Caerostris darwini draft genome.</title>
        <authorList>
            <person name="Kono N."/>
            <person name="Arakawa K."/>
        </authorList>
    </citation>
    <scope>NUCLEOTIDE SEQUENCE [LARGE SCALE GENOMIC DNA]</scope>
</reference>
<evidence type="ECO:0000256" key="1">
    <source>
        <dbReference type="SAM" id="MobiDB-lite"/>
    </source>
</evidence>
<accession>A0AAV4VVN4</accession>
<proteinExistence type="predicted"/>
<name>A0AAV4VVN4_9ARAC</name>
<dbReference type="EMBL" id="BPLQ01013680">
    <property type="protein sequence ID" value="GIY74019.1"/>
    <property type="molecule type" value="Genomic_DNA"/>
</dbReference>
<keyword evidence="3" id="KW-1185">Reference proteome</keyword>